<evidence type="ECO:0000259" key="1">
    <source>
        <dbReference type="PROSITE" id="PS50042"/>
    </source>
</evidence>
<accession>A0ABW9J897</accession>
<dbReference type="InterPro" id="IPR014710">
    <property type="entry name" value="RmlC-like_jellyroll"/>
</dbReference>
<dbReference type="SUPFAM" id="SSF51206">
    <property type="entry name" value="cAMP-binding domain-like"/>
    <property type="match status" value="1"/>
</dbReference>
<evidence type="ECO:0000313" key="2">
    <source>
        <dbReference type="EMBL" id="MFN0256764.1"/>
    </source>
</evidence>
<dbReference type="Proteomes" id="UP001517247">
    <property type="component" value="Unassembled WGS sequence"/>
</dbReference>
<sequence>METNEINELDLLEVLSTVAPLSLGYQERLRSQLRRQHHHSKTILLRPGEICRRIYFVSRGLIRVYHIDSSGRERTIIFMGPGELAVDIASFYDQIPATEYLETVQDTVIQSLTWSELNASYADFPEGNYIGRLMNQKYLIKAVNRNIELMTGNLQERYDSLLKNYPNIEQQANQSQIASYLNISRETLSRLKSGQLRHR</sequence>
<protein>
    <submittedName>
        <fullName evidence="2">Crp/Fnr family transcriptional regulator</fullName>
    </submittedName>
</protein>
<dbReference type="EMBL" id="SSHJ02000007">
    <property type="protein sequence ID" value="MFN0256764.1"/>
    <property type="molecule type" value="Genomic_DNA"/>
</dbReference>
<dbReference type="PROSITE" id="PS50042">
    <property type="entry name" value="CNMP_BINDING_3"/>
    <property type="match status" value="1"/>
</dbReference>
<dbReference type="InterPro" id="IPR000595">
    <property type="entry name" value="cNMP-bd_dom"/>
</dbReference>
<gene>
    <name evidence="2" type="ORF">E6A44_014335</name>
</gene>
<feature type="domain" description="Cyclic nucleotide-binding" evidence="1">
    <location>
        <begin position="17"/>
        <end position="93"/>
    </location>
</feature>
<dbReference type="Gene3D" id="2.60.120.10">
    <property type="entry name" value="Jelly Rolls"/>
    <property type="match status" value="1"/>
</dbReference>
<dbReference type="RefSeq" id="WP_138723845.1">
    <property type="nucleotide sequence ID" value="NZ_SSHJ02000007.1"/>
</dbReference>
<keyword evidence="3" id="KW-1185">Reference proteome</keyword>
<dbReference type="SMART" id="SM00100">
    <property type="entry name" value="cNMP"/>
    <property type="match status" value="1"/>
</dbReference>
<proteinExistence type="predicted"/>
<reference evidence="2 3" key="1">
    <citation type="submission" date="2024-12" db="EMBL/GenBank/DDBJ databases">
        <authorList>
            <person name="Hu S."/>
        </authorList>
    </citation>
    <scope>NUCLEOTIDE SEQUENCE [LARGE SCALE GENOMIC DNA]</scope>
    <source>
        <strain evidence="2 3">THG-T11</strain>
    </source>
</reference>
<dbReference type="InterPro" id="IPR018490">
    <property type="entry name" value="cNMP-bd_dom_sf"/>
</dbReference>
<organism evidence="2 3">
    <name type="scientific">Pedobacter ureilyticus</name>
    <dbReference type="NCBI Taxonomy" id="1393051"/>
    <lineage>
        <taxon>Bacteria</taxon>
        <taxon>Pseudomonadati</taxon>
        <taxon>Bacteroidota</taxon>
        <taxon>Sphingobacteriia</taxon>
        <taxon>Sphingobacteriales</taxon>
        <taxon>Sphingobacteriaceae</taxon>
        <taxon>Pedobacter</taxon>
    </lineage>
</organism>
<name>A0ABW9J897_9SPHI</name>
<dbReference type="Pfam" id="PF00027">
    <property type="entry name" value="cNMP_binding"/>
    <property type="match status" value="1"/>
</dbReference>
<comment type="caution">
    <text evidence="2">The sequence shown here is derived from an EMBL/GenBank/DDBJ whole genome shotgun (WGS) entry which is preliminary data.</text>
</comment>
<dbReference type="CDD" id="cd00038">
    <property type="entry name" value="CAP_ED"/>
    <property type="match status" value="1"/>
</dbReference>
<evidence type="ECO:0000313" key="3">
    <source>
        <dbReference type="Proteomes" id="UP001517247"/>
    </source>
</evidence>